<evidence type="ECO:0008006" key="3">
    <source>
        <dbReference type="Google" id="ProtNLM"/>
    </source>
</evidence>
<evidence type="ECO:0000313" key="1">
    <source>
        <dbReference type="EMBL" id="BBI50688.1"/>
    </source>
</evidence>
<dbReference type="EMBL" id="AP019416">
    <property type="protein sequence ID" value="BBI50688.1"/>
    <property type="molecule type" value="Genomic_DNA"/>
</dbReference>
<sequence>MKSQDIGLLFKLVSLRHQEAALSGHQHIGKALLSLPDGWQDWELSVDDTQHDDEGLWRYEEERLKECYSVRALAAETGISKSQISLSLNRCIEVGLVRKDRKTGVPRANARALFDFIVHGLRYVFPARPGEITRGIASTFAAPVLKGQLYSAGELLLVWPDPRGNSKGQAVEPLFKTATYAVRRDKELYAMLALVDAIRLGHPRESKVAAEQLSQHLMTDERSQ</sequence>
<protein>
    <recommendedName>
        <fullName evidence="3">MarR family transcriptional regulator</fullName>
    </recommendedName>
</protein>
<organism evidence="1 2">
    <name type="scientific">Vreelandella olivaria</name>
    <dbReference type="NCBI Taxonomy" id="390919"/>
    <lineage>
        <taxon>Bacteria</taxon>
        <taxon>Pseudomonadati</taxon>
        <taxon>Pseudomonadota</taxon>
        <taxon>Gammaproteobacteria</taxon>
        <taxon>Oceanospirillales</taxon>
        <taxon>Halomonadaceae</taxon>
        <taxon>Vreelandella</taxon>
    </lineage>
</organism>
<dbReference type="Proteomes" id="UP000289555">
    <property type="component" value="Chromosome"/>
</dbReference>
<evidence type="ECO:0000313" key="2">
    <source>
        <dbReference type="Proteomes" id="UP000289555"/>
    </source>
</evidence>
<proteinExistence type="predicted"/>
<name>A0ABM7GJ65_9GAMM</name>
<keyword evidence="2" id="KW-1185">Reference proteome</keyword>
<reference evidence="2" key="1">
    <citation type="journal article" date="2019" name="Microbiol. Resour. Announc.">
        <title>Complete Genome Sequence of Halomonas olivaria, a Moderately Halophilic Bacterium Isolated from Olive Processing Effluents, Obtained by Nanopore Sequencing.</title>
        <authorList>
            <person name="Nagata S."/>
            <person name="Ii K.M."/>
            <person name="Tsukimi T."/>
            <person name="Miura M.C."/>
            <person name="Galipon J."/>
            <person name="Arakawa K."/>
        </authorList>
    </citation>
    <scope>NUCLEOTIDE SEQUENCE [LARGE SCALE GENOMIC DNA]</scope>
    <source>
        <strain evidence="2">TYRC17</strain>
    </source>
</reference>
<accession>A0ABM7GJ65</accession>
<gene>
    <name evidence="1" type="ORF">HORIV_31090</name>
</gene>